<accession>A0AAV3W230</accession>
<evidence type="ECO:0000313" key="3">
    <source>
        <dbReference type="Proteomes" id="UP000325212"/>
    </source>
</evidence>
<gene>
    <name evidence="2" type="ORF">CDIOL_20070</name>
</gene>
<proteinExistence type="predicted"/>
<reference evidence="2 3" key="1">
    <citation type="submission" date="2019-06" db="EMBL/GenBank/DDBJ databases">
        <title>Draft genome sequence of Clostridium diolis DSM 15410.</title>
        <authorList>
            <person name="Kobayashi H."/>
            <person name="Tanizawa Y."/>
            <person name="Tohno M."/>
        </authorList>
    </citation>
    <scope>NUCLEOTIDE SEQUENCE [LARGE SCALE GENOMIC DNA]</scope>
    <source>
        <strain evidence="2 3">DSM 15410</strain>
    </source>
</reference>
<organism evidence="2 3">
    <name type="scientific">Clostridium diolis</name>
    <dbReference type="NCBI Taxonomy" id="223919"/>
    <lineage>
        <taxon>Bacteria</taxon>
        <taxon>Bacillati</taxon>
        <taxon>Bacillota</taxon>
        <taxon>Clostridia</taxon>
        <taxon>Eubacteriales</taxon>
        <taxon>Clostridiaceae</taxon>
        <taxon>Clostridium</taxon>
    </lineage>
</organism>
<keyword evidence="1" id="KW-0812">Transmembrane</keyword>
<dbReference type="AlphaFoldDB" id="A0AAV3W230"/>
<comment type="caution">
    <text evidence="2">The sequence shown here is derived from an EMBL/GenBank/DDBJ whole genome shotgun (WGS) entry which is preliminary data.</text>
</comment>
<protein>
    <submittedName>
        <fullName evidence="2">Uncharacterized protein</fullName>
    </submittedName>
</protein>
<keyword evidence="3" id="KW-1185">Reference proteome</keyword>
<evidence type="ECO:0000313" key="2">
    <source>
        <dbReference type="EMBL" id="GEA31084.1"/>
    </source>
</evidence>
<feature type="transmembrane region" description="Helical" evidence="1">
    <location>
        <begin position="33"/>
        <end position="53"/>
    </location>
</feature>
<sequence>MYLLYKKDSLYTIWKSDEKRLKRMIIIVYRNKGYYLSLIMVISYLFKWYLILYNEIANNFGNN</sequence>
<name>A0AAV3W230_9CLOT</name>
<evidence type="ECO:0000256" key="1">
    <source>
        <dbReference type="SAM" id="Phobius"/>
    </source>
</evidence>
<keyword evidence="1" id="KW-1133">Transmembrane helix</keyword>
<dbReference type="Proteomes" id="UP000325212">
    <property type="component" value="Unassembled WGS sequence"/>
</dbReference>
<dbReference type="EMBL" id="BJLA01000005">
    <property type="protein sequence ID" value="GEA31084.1"/>
    <property type="molecule type" value="Genomic_DNA"/>
</dbReference>
<keyword evidence="1" id="KW-0472">Membrane</keyword>